<comment type="cofactor">
    <cofactor evidence="1 19">
        <name>Mg(2+)</name>
        <dbReference type="ChEBI" id="CHEBI:18420"/>
    </cofactor>
</comment>
<proteinExistence type="inferred from homology"/>
<evidence type="ECO:0000256" key="15">
    <source>
        <dbReference type="ARBA" id="ARBA00032605"/>
    </source>
</evidence>
<evidence type="ECO:0000256" key="17">
    <source>
        <dbReference type="ARBA" id="ARBA00048623"/>
    </source>
</evidence>
<keyword evidence="21" id="KW-1185">Reference proteome</keyword>
<evidence type="ECO:0000313" key="20">
    <source>
        <dbReference type="EMBL" id="UUP12514.1"/>
    </source>
</evidence>
<dbReference type="Pfam" id="PF02654">
    <property type="entry name" value="CobS"/>
    <property type="match status" value="1"/>
</dbReference>
<dbReference type="InterPro" id="IPR003805">
    <property type="entry name" value="CobS"/>
</dbReference>
<keyword evidence="9 19" id="KW-0808">Transferase</keyword>
<evidence type="ECO:0000256" key="4">
    <source>
        <dbReference type="ARBA" id="ARBA00010561"/>
    </source>
</evidence>
<evidence type="ECO:0000256" key="9">
    <source>
        <dbReference type="ARBA" id="ARBA00022679"/>
    </source>
</evidence>
<dbReference type="GO" id="GO:0051073">
    <property type="term" value="F:adenosylcobinamide-GDP ribazoletransferase activity"/>
    <property type="evidence" value="ECO:0007669"/>
    <property type="project" value="UniProtKB-EC"/>
</dbReference>
<evidence type="ECO:0000256" key="11">
    <source>
        <dbReference type="ARBA" id="ARBA00022842"/>
    </source>
</evidence>
<evidence type="ECO:0000256" key="8">
    <source>
        <dbReference type="ARBA" id="ARBA00022573"/>
    </source>
</evidence>
<dbReference type="PANTHER" id="PTHR34148:SF1">
    <property type="entry name" value="ADENOSYLCOBINAMIDE-GDP RIBAZOLETRANSFERASE"/>
    <property type="match status" value="1"/>
</dbReference>
<evidence type="ECO:0000256" key="1">
    <source>
        <dbReference type="ARBA" id="ARBA00001946"/>
    </source>
</evidence>
<evidence type="ECO:0000256" key="16">
    <source>
        <dbReference type="ARBA" id="ARBA00032853"/>
    </source>
</evidence>
<dbReference type="EC" id="2.7.8.26" evidence="5 19"/>
<comment type="similarity">
    <text evidence="4 19">Belongs to the CobS family.</text>
</comment>
<evidence type="ECO:0000256" key="2">
    <source>
        <dbReference type="ARBA" id="ARBA00004651"/>
    </source>
</evidence>
<accession>A0ABY5M2U2</accession>
<keyword evidence="8 19" id="KW-0169">Cobalamin biosynthesis</keyword>
<protein>
    <recommendedName>
        <fullName evidence="6 19">Adenosylcobinamide-GDP ribazoletransferase</fullName>
        <ecNumber evidence="5 19">2.7.8.26</ecNumber>
    </recommendedName>
    <alternativeName>
        <fullName evidence="16 19">Cobalamin synthase</fullName>
    </alternativeName>
    <alternativeName>
        <fullName evidence="15 19">Cobalamin-5'-phosphate synthase</fullName>
    </alternativeName>
</protein>
<comment type="catalytic activity">
    <reaction evidence="17 19">
        <text>alpha-ribazole + adenosylcob(III)inamide-GDP = adenosylcob(III)alamin + GMP + H(+)</text>
        <dbReference type="Rhea" id="RHEA:16049"/>
        <dbReference type="ChEBI" id="CHEBI:10329"/>
        <dbReference type="ChEBI" id="CHEBI:15378"/>
        <dbReference type="ChEBI" id="CHEBI:18408"/>
        <dbReference type="ChEBI" id="CHEBI:58115"/>
        <dbReference type="ChEBI" id="CHEBI:60487"/>
        <dbReference type="EC" id="2.7.8.26"/>
    </reaction>
</comment>
<evidence type="ECO:0000256" key="7">
    <source>
        <dbReference type="ARBA" id="ARBA00022475"/>
    </source>
</evidence>
<evidence type="ECO:0000256" key="5">
    <source>
        <dbReference type="ARBA" id="ARBA00013200"/>
    </source>
</evidence>
<dbReference type="RefSeq" id="WP_232400037.1">
    <property type="nucleotide sequence ID" value="NZ_CP102173.1"/>
</dbReference>
<dbReference type="EMBL" id="CP102173">
    <property type="protein sequence ID" value="UUP12514.1"/>
    <property type="molecule type" value="Genomic_DNA"/>
</dbReference>
<evidence type="ECO:0000256" key="6">
    <source>
        <dbReference type="ARBA" id="ARBA00015850"/>
    </source>
</evidence>
<evidence type="ECO:0000256" key="18">
    <source>
        <dbReference type="ARBA" id="ARBA00049504"/>
    </source>
</evidence>
<evidence type="ECO:0000256" key="10">
    <source>
        <dbReference type="ARBA" id="ARBA00022692"/>
    </source>
</evidence>
<evidence type="ECO:0000313" key="21">
    <source>
        <dbReference type="Proteomes" id="UP001316184"/>
    </source>
</evidence>
<comment type="function">
    <text evidence="14 19">Joins adenosylcobinamide-GDP and alpha-ribazole to generate adenosylcobalamin (Ado-cobalamin). Also synthesizes adenosylcobalamin 5'-phosphate from adenosylcobinamide-GDP and alpha-ribazole 5'-phosphate.</text>
</comment>
<feature type="transmembrane region" description="Helical" evidence="19">
    <location>
        <begin position="142"/>
        <end position="161"/>
    </location>
</feature>
<reference evidence="20 21" key="1">
    <citation type="submission" date="2022-08" db="EMBL/GenBank/DDBJ databases">
        <title>novel species in genus Aeromicrobium.</title>
        <authorList>
            <person name="Ye L."/>
        </authorList>
    </citation>
    <scope>NUCLEOTIDE SEQUENCE [LARGE SCALE GENOMIC DNA]</scope>
    <source>
        <strain evidence="21">zg-Y1379</strain>
    </source>
</reference>
<feature type="transmembrane region" description="Helical" evidence="19">
    <location>
        <begin position="65"/>
        <end position="83"/>
    </location>
</feature>
<keyword evidence="11 19" id="KW-0460">Magnesium</keyword>
<dbReference type="HAMAP" id="MF_00719">
    <property type="entry name" value="CobS"/>
    <property type="match status" value="1"/>
</dbReference>
<feature type="transmembrane region" description="Helical" evidence="19">
    <location>
        <begin position="38"/>
        <end position="58"/>
    </location>
</feature>
<evidence type="ECO:0000256" key="14">
    <source>
        <dbReference type="ARBA" id="ARBA00025228"/>
    </source>
</evidence>
<name>A0ABY5M2U2_9ACTN</name>
<keyword evidence="10 19" id="KW-0812">Transmembrane</keyword>
<feature type="transmembrane region" description="Helical" evidence="19">
    <location>
        <begin position="112"/>
        <end position="130"/>
    </location>
</feature>
<comment type="subcellular location">
    <subcellularLocation>
        <location evidence="2 19">Cell membrane</location>
        <topology evidence="2 19">Multi-pass membrane protein</topology>
    </subcellularLocation>
</comment>
<dbReference type="Proteomes" id="UP001316184">
    <property type="component" value="Chromosome"/>
</dbReference>
<dbReference type="PANTHER" id="PTHR34148">
    <property type="entry name" value="ADENOSYLCOBINAMIDE-GDP RIBAZOLETRANSFERASE"/>
    <property type="match status" value="1"/>
</dbReference>
<keyword evidence="13 19" id="KW-0472">Membrane</keyword>
<gene>
    <name evidence="19 20" type="primary">cobS</name>
    <name evidence="20" type="ORF">NQV15_11685</name>
</gene>
<evidence type="ECO:0000256" key="3">
    <source>
        <dbReference type="ARBA" id="ARBA00004663"/>
    </source>
</evidence>
<evidence type="ECO:0000256" key="12">
    <source>
        <dbReference type="ARBA" id="ARBA00022989"/>
    </source>
</evidence>
<evidence type="ECO:0000256" key="13">
    <source>
        <dbReference type="ARBA" id="ARBA00023136"/>
    </source>
</evidence>
<comment type="catalytic activity">
    <reaction evidence="18 19">
        <text>alpha-ribazole 5'-phosphate + adenosylcob(III)inamide-GDP = adenosylcob(III)alamin 5'-phosphate + GMP + H(+)</text>
        <dbReference type="Rhea" id="RHEA:23560"/>
        <dbReference type="ChEBI" id="CHEBI:15378"/>
        <dbReference type="ChEBI" id="CHEBI:57918"/>
        <dbReference type="ChEBI" id="CHEBI:58115"/>
        <dbReference type="ChEBI" id="CHEBI:60487"/>
        <dbReference type="ChEBI" id="CHEBI:60493"/>
        <dbReference type="EC" id="2.7.8.26"/>
    </reaction>
</comment>
<organism evidence="20 21">
    <name type="scientific">Aeromicrobium wangtongii</name>
    <dbReference type="NCBI Taxonomy" id="2969247"/>
    <lineage>
        <taxon>Bacteria</taxon>
        <taxon>Bacillati</taxon>
        <taxon>Actinomycetota</taxon>
        <taxon>Actinomycetes</taxon>
        <taxon>Propionibacteriales</taxon>
        <taxon>Nocardioidaceae</taxon>
        <taxon>Aeromicrobium</taxon>
    </lineage>
</organism>
<feature type="transmembrane region" description="Helical" evidence="19">
    <location>
        <begin position="181"/>
        <end position="213"/>
    </location>
</feature>
<keyword evidence="7 19" id="KW-1003">Cell membrane</keyword>
<keyword evidence="12 19" id="KW-1133">Transmembrane helix</keyword>
<comment type="pathway">
    <text evidence="3 19">Cofactor biosynthesis; adenosylcobalamin biosynthesis; adenosylcobalamin from cob(II)yrinate a,c-diamide: step 7/7.</text>
</comment>
<evidence type="ECO:0000256" key="19">
    <source>
        <dbReference type="HAMAP-Rule" id="MF_00719"/>
    </source>
</evidence>
<sequence length="246" mass="26118">MTALTRPFRGLILAVQFLTRIPTPQVRDFHEDDIGRSAFWFPAVGLIVGLAVAVPVELLSDRPQLAALAGLVIWVWVTGALHIDGLGDVADALGASHRDPARYAAALKDPHMGAFGVVTVVIQLIVKFVLLSEAASQDLTWVLVLVPAWARWISLALPRLTTSLQAGLGERFGGQITWPTITVWVVGLSVASVLTEPVLLVAIPVAGLIAFYWHRRLGGVSGDGLGASTEVSESVLLIALVATTLG</sequence>
<dbReference type="NCBIfam" id="TIGR00317">
    <property type="entry name" value="cobS"/>
    <property type="match status" value="1"/>
</dbReference>